<dbReference type="PANTHER" id="PTHR12933">
    <property type="entry name" value="ORF PROTEIN-RELATED"/>
    <property type="match status" value="1"/>
</dbReference>
<protein>
    <recommendedName>
        <fullName evidence="1">UTP25 NTP hydrolase-like domain-containing protein</fullName>
    </recommendedName>
</protein>
<gene>
    <name evidence="2" type="ORF">Vretimale_16454</name>
</gene>
<name>A0A8J4LWS7_9CHLO</name>
<dbReference type="InterPro" id="IPR053940">
    <property type="entry name" value="UTP25_NTPase-like"/>
</dbReference>
<dbReference type="Pfam" id="PF22916">
    <property type="entry name" value="UTP25_NTPase-like"/>
    <property type="match status" value="1"/>
</dbReference>
<dbReference type="GO" id="GO:0032040">
    <property type="term" value="C:small-subunit processome"/>
    <property type="evidence" value="ECO:0007669"/>
    <property type="project" value="TreeGrafter"/>
</dbReference>
<dbReference type="InterPro" id="IPR010678">
    <property type="entry name" value="UTP25"/>
</dbReference>
<reference evidence="2" key="1">
    <citation type="journal article" date="2021" name="Proc. Natl. Acad. Sci. U.S.A.">
        <title>Three genomes in the algal genus Volvox reveal the fate of a haploid sex-determining region after a transition to homothallism.</title>
        <authorList>
            <person name="Yamamoto K."/>
            <person name="Hamaji T."/>
            <person name="Kawai-Toyooka H."/>
            <person name="Matsuzaki R."/>
            <person name="Takahashi F."/>
            <person name="Nishimura Y."/>
            <person name="Kawachi M."/>
            <person name="Noguchi H."/>
            <person name="Minakuchi Y."/>
            <person name="Umen J.G."/>
            <person name="Toyoda A."/>
            <person name="Nozaki H."/>
        </authorList>
    </citation>
    <scope>NUCLEOTIDE SEQUENCE</scope>
    <source>
        <strain evidence="2">NIES-3785</strain>
    </source>
</reference>
<feature type="non-terminal residue" evidence="2">
    <location>
        <position position="115"/>
    </location>
</feature>
<feature type="domain" description="UTP25 NTP hydrolase-like" evidence="1">
    <location>
        <begin position="1"/>
        <end position="42"/>
    </location>
</feature>
<proteinExistence type="predicted"/>
<evidence type="ECO:0000313" key="2">
    <source>
        <dbReference type="EMBL" id="GIM13319.1"/>
    </source>
</evidence>
<evidence type="ECO:0000259" key="1">
    <source>
        <dbReference type="Pfam" id="PF22916"/>
    </source>
</evidence>
<dbReference type="GO" id="GO:0000462">
    <property type="term" value="P:maturation of SSU-rRNA from tricistronic rRNA transcript (SSU-rRNA, 5.8S rRNA, LSU-rRNA)"/>
    <property type="evidence" value="ECO:0007669"/>
    <property type="project" value="TreeGrafter"/>
</dbReference>
<organism evidence="2 3">
    <name type="scientific">Volvox reticuliferus</name>
    <dbReference type="NCBI Taxonomy" id="1737510"/>
    <lineage>
        <taxon>Eukaryota</taxon>
        <taxon>Viridiplantae</taxon>
        <taxon>Chlorophyta</taxon>
        <taxon>core chlorophytes</taxon>
        <taxon>Chlorophyceae</taxon>
        <taxon>CS clade</taxon>
        <taxon>Chlamydomonadales</taxon>
        <taxon>Volvocaceae</taxon>
        <taxon>Volvox</taxon>
    </lineage>
</organism>
<dbReference type="Proteomes" id="UP000722791">
    <property type="component" value="Unassembled WGS sequence"/>
</dbReference>
<dbReference type="EMBL" id="BNCQ01000048">
    <property type="protein sequence ID" value="GIM13319.1"/>
    <property type="molecule type" value="Genomic_DNA"/>
</dbReference>
<comment type="caution">
    <text evidence="2">The sequence shown here is derived from an EMBL/GenBank/DDBJ whole genome shotgun (WGS) entry which is preliminary data.</text>
</comment>
<dbReference type="AlphaFoldDB" id="A0A8J4LWS7"/>
<dbReference type="GO" id="GO:0034511">
    <property type="term" value="F:U3 snoRNA binding"/>
    <property type="evidence" value="ECO:0007669"/>
    <property type="project" value="InterPro"/>
</dbReference>
<dbReference type="GO" id="GO:0019843">
    <property type="term" value="F:rRNA binding"/>
    <property type="evidence" value="ECO:0007669"/>
    <property type="project" value="TreeGrafter"/>
</dbReference>
<accession>A0A8J4LWS7</accession>
<dbReference type="PANTHER" id="PTHR12933:SF0">
    <property type="entry name" value="U3 SMALL NUCLEOLAR RNA-ASSOCIATED PROTEIN 25 HOMOLOG"/>
    <property type="match status" value="1"/>
</dbReference>
<sequence length="115" mass="12514">MRVRDWYLSGLSTHYRQTLILAAFAAPHSNALARAGSNHAGALRLAVEQPGVLSRVVPQVSAGVHPCRRVLRTPSRQCDGGKTLYGVQSRVSVCSGFLIFPLPLFNSLSSFSFLF</sequence>
<evidence type="ECO:0000313" key="3">
    <source>
        <dbReference type="Proteomes" id="UP000722791"/>
    </source>
</evidence>